<dbReference type="InterPro" id="IPR042122">
    <property type="entry name" value="Ser_AcTrfase_N_sf"/>
</dbReference>
<evidence type="ECO:0000256" key="1">
    <source>
        <dbReference type="ARBA" id="ARBA00004496"/>
    </source>
</evidence>
<evidence type="ECO:0000256" key="10">
    <source>
        <dbReference type="ARBA" id="ARBA00023192"/>
    </source>
</evidence>
<dbReference type="AlphaFoldDB" id="A0A2R5ES90"/>
<evidence type="ECO:0000256" key="8">
    <source>
        <dbReference type="ARBA" id="ARBA00022679"/>
    </source>
</evidence>
<dbReference type="Gene3D" id="2.160.10.10">
    <property type="entry name" value="Hexapeptide repeat proteins"/>
    <property type="match status" value="1"/>
</dbReference>
<evidence type="ECO:0000256" key="5">
    <source>
        <dbReference type="ARBA" id="ARBA00018522"/>
    </source>
</evidence>
<dbReference type="Proteomes" id="UP000245202">
    <property type="component" value="Unassembled WGS sequence"/>
</dbReference>
<proteinExistence type="inferred from homology"/>
<keyword evidence="8 14" id="KW-0808">Transferase</keyword>
<keyword evidence="11" id="KW-0012">Acyltransferase</keyword>
<dbReference type="InterPro" id="IPR053376">
    <property type="entry name" value="Serine_acetyltransferase"/>
</dbReference>
<evidence type="ECO:0000313" key="15">
    <source>
        <dbReference type="Proteomes" id="UP000245202"/>
    </source>
</evidence>
<dbReference type="Pfam" id="PF00132">
    <property type="entry name" value="Hexapep"/>
    <property type="match status" value="1"/>
</dbReference>
<dbReference type="PANTHER" id="PTHR42811">
    <property type="entry name" value="SERINE ACETYLTRANSFERASE"/>
    <property type="match status" value="1"/>
</dbReference>
<protein>
    <recommendedName>
        <fullName evidence="5">Serine acetyltransferase</fullName>
        <ecNumber evidence="4">2.3.1.30</ecNumber>
    </recommendedName>
</protein>
<feature type="compositionally biased region" description="Basic and acidic residues" evidence="13">
    <location>
        <begin position="238"/>
        <end position="256"/>
    </location>
</feature>
<comment type="pathway">
    <text evidence="2">Amino-acid biosynthesis; L-cysteine biosynthesis; L-cysteine from L-serine: step 1/2.</text>
</comment>
<dbReference type="EC" id="2.3.1.30" evidence="4"/>
<organism evidence="14 15">
    <name type="scientific">Paenibacillus agaridevorans</name>
    <dbReference type="NCBI Taxonomy" id="171404"/>
    <lineage>
        <taxon>Bacteria</taxon>
        <taxon>Bacillati</taxon>
        <taxon>Bacillota</taxon>
        <taxon>Bacilli</taxon>
        <taxon>Bacillales</taxon>
        <taxon>Paenibacillaceae</taxon>
        <taxon>Paenibacillus</taxon>
    </lineage>
</organism>
<evidence type="ECO:0000256" key="12">
    <source>
        <dbReference type="ARBA" id="ARBA00049486"/>
    </source>
</evidence>
<dbReference type="GO" id="GO:0009001">
    <property type="term" value="F:serine O-acetyltransferase activity"/>
    <property type="evidence" value="ECO:0007669"/>
    <property type="project" value="UniProtKB-EC"/>
</dbReference>
<dbReference type="GO" id="GO:0005737">
    <property type="term" value="C:cytoplasm"/>
    <property type="evidence" value="ECO:0007669"/>
    <property type="project" value="UniProtKB-SubCell"/>
</dbReference>
<keyword evidence="10" id="KW-0198">Cysteine biosynthesis</keyword>
<dbReference type="InterPro" id="IPR001451">
    <property type="entry name" value="Hexapep"/>
</dbReference>
<comment type="catalytic activity">
    <reaction evidence="12">
        <text>L-serine + acetyl-CoA = O-acetyl-L-serine + CoA</text>
        <dbReference type="Rhea" id="RHEA:24560"/>
        <dbReference type="ChEBI" id="CHEBI:33384"/>
        <dbReference type="ChEBI" id="CHEBI:57287"/>
        <dbReference type="ChEBI" id="CHEBI:57288"/>
        <dbReference type="ChEBI" id="CHEBI:58340"/>
        <dbReference type="EC" id="2.3.1.30"/>
    </reaction>
</comment>
<comment type="subcellular location">
    <subcellularLocation>
        <location evidence="1">Cytoplasm</location>
    </subcellularLocation>
</comment>
<keyword evidence="6" id="KW-0963">Cytoplasm</keyword>
<dbReference type="SUPFAM" id="SSF51161">
    <property type="entry name" value="Trimeric LpxA-like enzymes"/>
    <property type="match status" value="1"/>
</dbReference>
<evidence type="ECO:0000313" key="14">
    <source>
        <dbReference type="EMBL" id="GBG06254.1"/>
    </source>
</evidence>
<dbReference type="InterPro" id="IPR005881">
    <property type="entry name" value="Ser_O-AcTrfase"/>
</dbReference>
<dbReference type="InterPro" id="IPR011004">
    <property type="entry name" value="Trimer_LpxA-like_sf"/>
</dbReference>
<accession>A0A2R5ES90</accession>
<sequence length="256" mass="27798">MFRHFRSDVKTVFENDPAARSRFEVIFTYSGVHAIWAHRVAHALYRRRWFTLARIISQTSRFFTGIEIHPGATIGQRLFIDHGMGVVIGETCEIGDDVVIYQGVTLGGTGKEKGKRHPTIGNNVVIGSGAKVLGSFRVGDNSNIGSNAVVLREVPDNCTVVGNPGRVVRRNGERVGDRLDHTQLPDPVIEMFRAMQGEINGLKDEVGRLTSAGEGAPGTVRAIAPASAENGAQGRPANEVKETMQKELQEGGKSKV</sequence>
<dbReference type="InterPro" id="IPR045304">
    <property type="entry name" value="LbH_SAT"/>
</dbReference>
<evidence type="ECO:0000256" key="6">
    <source>
        <dbReference type="ARBA" id="ARBA00022490"/>
    </source>
</evidence>
<dbReference type="FunFam" id="2.160.10.10:FF:000007">
    <property type="entry name" value="Serine acetyltransferase"/>
    <property type="match status" value="1"/>
</dbReference>
<evidence type="ECO:0000256" key="11">
    <source>
        <dbReference type="ARBA" id="ARBA00023315"/>
    </source>
</evidence>
<evidence type="ECO:0000256" key="9">
    <source>
        <dbReference type="ARBA" id="ARBA00022737"/>
    </source>
</evidence>
<comment type="similarity">
    <text evidence="3">Belongs to the transferase hexapeptide repeat family.</text>
</comment>
<dbReference type="NCBIfam" id="NF041874">
    <property type="entry name" value="EPS_EpsC"/>
    <property type="match status" value="1"/>
</dbReference>
<dbReference type="NCBIfam" id="TIGR01172">
    <property type="entry name" value="cysE"/>
    <property type="match status" value="1"/>
</dbReference>
<evidence type="ECO:0000256" key="7">
    <source>
        <dbReference type="ARBA" id="ARBA00022605"/>
    </source>
</evidence>
<keyword evidence="7" id="KW-0028">Amino-acid biosynthesis</keyword>
<keyword evidence="9" id="KW-0677">Repeat</keyword>
<feature type="region of interest" description="Disordered" evidence="13">
    <location>
        <begin position="224"/>
        <end position="256"/>
    </location>
</feature>
<keyword evidence="15" id="KW-1185">Reference proteome</keyword>
<dbReference type="UniPathway" id="UPA00136">
    <property type="reaction ID" value="UER00199"/>
</dbReference>
<evidence type="ECO:0000256" key="3">
    <source>
        <dbReference type="ARBA" id="ARBA00007274"/>
    </source>
</evidence>
<dbReference type="EMBL" id="BDQX01000037">
    <property type="protein sequence ID" value="GBG06254.1"/>
    <property type="molecule type" value="Genomic_DNA"/>
</dbReference>
<name>A0A2R5ES90_9BACL</name>
<dbReference type="CDD" id="cd03354">
    <property type="entry name" value="LbH_SAT"/>
    <property type="match status" value="1"/>
</dbReference>
<reference evidence="14 15" key="1">
    <citation type="submission" date="2017-08" db="EMBL/GenBank/DDBJ databases">
        <title>Substantial Increase in Enzyme Production by Combined Drug-Resistance Mutations in Paenibacillus agaridevorans.</title>
        <authorList>
            <person name="Tanaka Y."/>
            <person name="Funane K."/>
            <person name="Hosaka T."/>
            <person name="Shiwa Y."/>
            <person name="Fujita N."/>
            <person name="Miyazaki T."/>
            <person name="Yoshikawa H."/>
            <person name="Murakami K."/>
            <person name="Kasahara K."/>
            <person name="Inaoka T."/>
            <person name="Hiraga Y."/>
            <person name="Ochi K."/>
        </authorList>
    </citation>
    <scope>NUCLEOTIDE SEQUENCE [LARGE SCALE GENOMIC DNA]</scope>
    <source>
        <strain evidence="14 15">T-3040</strain>
    </source>
</reference>
<dbReference type="FunFam" id="1.10.3130.10:FF:000002">
    <property type="entry name" value="Serine acetyltransferase"/>
    <property type="match status" value="1"/>
</dbReference>
<dbReference type="RefSeq" id="WP_108991598.1">
    <property type="nucleotide sequence ID" value="NZ_BDQX01000037.1"/>
</dbReference>
<evidence type="ECO:0000256" key="13">
    <source>
        <dbReference type="SAM" id="MobiDB-lite"/>
    </source>
</evidence>
<evidence type="ECO:0000256" key="4">
    <source>
        <dbReference type="ARBA" id="ARBA00013266"/>
    </source>
</evidence>
<gene>
    <name evidence="14" type="ORF">PAT3040_00771</name>
</gene>
<dbReference type="GO" id="GO:0006535">
    <property type="term" value="P:cysteine biosynthetic process from serine"/>
    <property type="evidence" value="ECO:0007669"/>
    <property type="project" value="InterPro"/>
</dbReference>
<dbReference type="Gene3D" id="1.10.3130.10">
    <property type="entry name" value="serine acetyltransferase, domain 1"/>
    <property type="match status" value="1"/>
</dbReference>
<evidence type="ECO:0000256" key="2">
    <source>
        <dbReference type="ARBA" id="ARBA00004876"/>
    </source>
</evidence>
<comment type="caution">
    <text evidence="14">The sequence shown here is derived from an EMBL/GenBank/DDBJ whole genome shotgun (WGS) entry which is preliminary data.</text>
</comment>